<evidence type="ECO:0000259" key="2">
    <source>
        <dbReference type="Pfam" id="PF00849"/>
    </source>
</evidence>
<evidence type="ECO:0000256" key="1">
    <source>
        <dbReference type="ARBA" id="ARBA00010876"/>
    </source>
</evidence>
<dbReference type="InterPro" id="IPR020103">
    <property type="entry name" value="PsdUridine_synth_cat_dom_sf"/>
</dbReference>
<dbReference type="GO" id="GO:0003723">
    <property type="term" value="F:RNA binding"/>
    <property type="evidence" value="ECO:0007669"/>
    <property type="project" value="InterPro"/>
</dbReference>
<dbReference type="GO" id="GO:0140098">
    <property type="term" value="F:catalytic activity, acting on RNA"/>
    <property type="evidence" value="ECO:0007669"/>
    <property type="project" value="UniProtKB-ARBA"/>
</dbReference>
<gene>
    <name evidence="3" type="ORF">HY221_00100</name>
</gene>
<sequence length="230" mass="24949">MEFIYQDSEIIVLNKPPGVSVHGGGSVSGPTVVDFLLVEFPEIAGVGEDPSRPGIVHRLDRDTSGVMVVARNQDAFLKLKKLFQTRAMIKLYRAIVCGAPAPASGVIDRAIGRIVKNPTKRGVESVRGAISGVRPAITEYRTIKSGSRYSLIELRPKTGRMHQLRVHLAAIGRPIACDTKYGGRNVCCPVGCSRQLLHAQSLSFSMAPGRVQTFEADPPEDFALAMEKII</sequence>
<dbReference type="AlphaFoldDB" id="A0A932VS27"/>
<reference evidence="3" key="1">
    <citation type="submission" date="2020-07" db="EMBL/GenBank/DDBJ databases">
        <title>Huge and variable diversity of episymbiotic CPR bacteria and DPANN archaea in groundwater ecosystems.</title>
        <authorList>
            <person name="He C.Y."/>
            <person name="Keren R."/>
            <person name="Whittaker M."/>
            <person name="Farag I.F."/>
            <person name="Doudna J."/>
            <person name="Cate J.H.D."/>
            <person name="Banfield J.F."/>
        </authorList>
    </citation>
    <scope>NUCLEOTIDE SEQUENCE</scope>
    <source>
        <strain evidence="3">NC_groundwater_973_Pr1_S-0.2um_54_13</strain>
    </source>
</reference>
<comment type="caution">
    <text evidence="3">The sequence shown here is derived from an EMBL/GenBank/DDBJ whole genome shotgun (WGS) entry which is preliminary data.</text>
</comment>
<dbReference type="Proteomes" id="UP000753196">
    <property type="component" value="Unassembled WGS sequence"/>
</dbReference>
<proteinExistence type="inferred from homology"/>
<dbReference type="GO" id="GO:0009982">
    <property type="term" value="F:pseudouridine synthase activity"/>
    <property type="evidence" value="ECO:0007669"/>
    <property type="project" value="InterPro"/>
</dbReference>
<accession>A0A932VS27</accession>
<dbReference type="PANTHER" id="PTHR21600:SF87">
    <property type="entry name" value="RNA PSEUDOURIDYLATE SYNTHASE DOMAIN-CONTAINING PROTEIN 1"/>
    <property type="match status" value="1"/>
</dbReference>
<evidence type="ECO:0000313" key="4">
    <source>
        <dbReference type="Proteomes" id="UP000753196"/>
    </source>
</evidence>
<dbReference type="SUPFAM" id="SSF55120">
    <property type="entry name" value="Pseudouridine synthase"/>
    <property type="match status" value="1"/>
</dbReference>
<comment type="similarity">
    <text evidence="1">Belongs to the pseudouridine synthase RluA family.</text>
</comment>
<dbReference type="PANTHER" id="PTHR21600">
    <property type="entry name" value="MITOCHONDRIAL RNA PSEUDOURIDINE SYNTHASE"/>
    <property type="match status" value="1"/>
</dbReference>
<dbReference type="GO" id="GO:0000455">
    <property type="term" value="P:enzyme-directed rRNA pseudouridine synthesis"/>
    <property type="evidence" value="ECO:0007669"/>
    <property type="project" value="TreeGrafter"/>
</dbReference>
<organism evidence="3 4">
    <name type="scientific">Candidatus Sungiibacteriota bacterium</name>
    <dbReference type="NCBI Taxonomy" id="2750080"/>
    <lineage>
        <taxon>Bacteria</taxon>
        <taxon>Candidatus Sungiibacteriota</taxon>
    </lineage>
</organism>
<dbReference type="InterPro" id="IPR006224">
    <property type="entry name" value="PsdUridine_synth_RluA-like_CS"/>
</dbReference>
<dbReference type="CDD" id="cd02869">
    <property type="entry name" value="PseudoU_synth_RluA_like"/>
    <property type="match status" value="1"/>
</dbReference>
<evidence type="ECO:0000313" key="3">
    <source>
        <dbReference type="EMBL" id="MBI3630731.1"/>
    </source>
</evidence>
<name>A0A932VS27_9BACT</name>
<feature type="domain" description="Pseudouridine synthase RsuA/RluA-like" evidence="2">
    <location>
        <begin position="10"/>
        <end position="170"/>
    </location>
</feature>
<dbReference type="Gene3D" id="3.30.2350.10">
    <property type="entry name" value="Pseudouridine synthase"/>
    <property type="match status" value="1"/>
</dbReference>
<dbReference type="InterPro" id="IPR050188">
    <property type="entry name" value="RluA_PseudoU_synthase"/>
</dbReference>
<dbReference type="EMBL" id="JACQCR010000002">
    <property type="protein sequence ID" value="MBI3630731.1"/>
    <property type="molecule type" value="Genomic_DNA"/>
</dbReference>
<dbReference type="InterPro" id="IPR006145">
    <property type="entry name" value="PsdUridine_synth_RsuA/RluA"/>
</dbReference>
<dbReference type="Pfam" id="PF00849">
    <property type="entry name" value="PseudoU_synth_2"/>
    <property type="match status" value="1"/>
</dbReference>
<dbReference type="PROSITE" id="PS01129">
    <property type="entry name" value="PSI_RLU"/>
    <property type="match status" value="1"/>
</dbReference>
<protein>
    <submittedName>
        <fullName evidence="3">RluA family pseudouridine synthase</fullName>
    </submittedName>
</protein>